<evidence type="ECO:0008006" key="4">
    <source>
        <dbReference type="Google" id="ProtNLM"/>
    </source>
</evidence>
<gene>
    <name evidence="2" type="ORF">R3P38DRAFT_3187514</name>
</gene>
<keyword evidence="3" id="KW-1185">Reference proteome</keyword>
<evidence type="ECO:0000256" key="1">
    <source>
        <dbReference type="SAM" id="Phobius"/>
    </source>
</evidence>
<dbReference type="EMBL" id="JAWWNJ010000024">
    <property type="protein sequence ID" value="KAK7031792.1"/>
    <property type="molecule type" value="Genomic_DNA"/>
</dbReference>
<keyword evidence="1" id="KW-0812">Transmembrane</keyword>
<name>A0AAW0C000_9AGAR</name>
<organism evidence="2 3">
    <name type="scientific">Favolaschia claudopus</name>
    <dbReference type="NCBI Taxonomy" id="2862362"/>
    <lineage>
        <taxon>Eukaryota</taxon>
        <taxon>Fungi</taxon>
        <taxon>Dikarya</taxon>
        <taxon>Basidiomycota</taxon>
        <taxon>Agaricomycotina</taxon>
        <taxon>Agaricomycetes</taxon>
        <taxon>Agaricomycetidae</taxon>
        <taxon>Agaricales</taxon>
        <taxon>Marasmiineae</taxon>
        <taxon>Mycenaceae</taxon>
        <taxon>Favolaschia</taxon>
    </lineage>
</organism>
<proteinExistence type="predicted"/>
<reference evidence="2 3" key="1">
    <citation type="journal article" date="2024" name="J Genomics">
        <title>Draft genome sequencing and assembly of Favolaschia claudopus CIRM-BRFM 2984 isolated from oak limbs.</title>
        <authorList>
            <person name="Navarro D."/>
            <person name="Drula E."/>
            <person name="Chaduli D."/>
            <person name="Cazenave R."/>
            <person name="Ahrendt S."/>
            <person name="Wang J."/>
            <person name="Lipzen A."/>
            <person name="Daum C."/>
            <person name="Barry K."/>
            <person name="Grigoriev I.V."/>
            <person name="Favel A."/>
            <person name="Rosso M.N."/>
            <person name="Martin F."/>
        </authorList>
    </citation>
    <scope>NUCLEOTIDE SEQUENCE [LARGE SCALE GENOMIC DNA]</scope>
    <source>
        <strain evidence="2 3">CIRM-BRFM 2984</strain>
    </source>
</reference>
<dbReference type="Proteomes" id="UP001362999">
    <property type="component" value="Unassembled WGS sequence"/>
</dbReference>
<dbReference type="InterPro" id="IPR032675">
    <property type="entry name" value="LRR_dom_sf"/>
</dbReference>
<keyword evidence="1" id="KW-0472">Membrane</keyword>
<sequence>MPPSTKNKKNRKPTNPIVTRQGTVFPVELVAKILLLVCGSVLVNAVHFEHMRTILSHGSSLFFRIINRDFRFWSVLHVDRTTTKGHILCAIDRAHGNRLHLVISINSRGSPLISFRKRFPYIHPTLELHADAFHTITVEGRIVPGLDEILHWLKTTGSRNVDTLNLGLASSIRGLERDGVELLEHSSLTTFTVNQDLYTPPDHHLETIRRWRVSDIASSSRLPWDRLQSALVECTNLTHLVLFHVSLVHPMFAGLPTARCSLPCLTHLSIECDARRLDDLHAHPLALIEAPVLRVLHFAGSPLQMEFLALSDPETDNDSVRNIEVLAIEGCVGSALTLRDILQAYPHLRVFDACGVEEDVFGLLAESMALLRSSMCSQLVELHFGARFDEEALFQVLGVRGGIRAFSRTCVASYHDGVEVSGLPSRASYVLVGSKAEQTKYTPRPTLGMDY</sequence>
<comment type="caution">
    <text evidence="2">The sequence shown here is derived from an EMBL/GenBank/DDBJ whole genome shotgun (WGS) entry which is preliminary data.</text>
</comment>
<dbReference type="Gene3D" id="3.80.10.10">
    <property type="entry name" value="Ribonuclease Inhibitor"/>
    <property type="match status" value="1"/>
</dbReference>
<keyword evidence="1" id="KW-1133">Transmembrane helix</keyword>
<evidence type="ECO:0000313" key="3">
    <source>
        <dbReference type="Proteomes" id="UP001362999"/>
    </source>
</evidence>
<evidence type="ECO:0000313" key="2">
    <source>
        <dbReference type="EMBL" id="KAK7031792.1"/>
    </source>
</evidence>
<protein>
    <recommendedName>
        <fullName evidence="4">F-box domain-containing protein</fullName>
    </recommendedName>
</protein>
<feature type="transmembrane region" description="Helical" evidence="1">
    <location>
        <begin position="29"/>
        <end position="48"/>
    </location>
</feature>
<dbReference type="SUPFAM" id="SSF52047">
    <property type="entry name" value="RNI-like"/>
    <property type="match status" value="1"/>
</dbReference>
<dbReference type="AlphaFoldDB" id="A0AAW0C000"/>
<accession>A0AAW0C000</accession>